<protein>
    <submittedName>
        <fullName evidence="2">Jg21008 protein</fullName>
    </submittedName>
</protein>
<dbReference type="AlphaFoldDB" id="A0A8S4QCP1"/>
<sequence>MKTSILFNLSVIVLATLVNAKPKPCRTGAFGMTWCGKSWLEYFGGDNENEYGNGVQESDNNKSIYNNDGSYSGVNSKSEANNSTVCNRCIVYNIGNGQNNTNKVEFHENKNNRFPPQRYRRRRTRLNYHYDEYYYYDNNYY</sequence>
<dbReference type="EMBL" id="CAKXAJ010003290">
    <property type="protein sequence ID" value="CAH2208374.1"/>
    <property type="molecule type" value="Genomic_DNA"/>
</dbReference>
<feature type="signal peptide" evidence="1">
    <location>
        <begin position="1"/>
        <end position="20"/>
    </location>
</feature>
<comment type="caution">
    <text evidence="2">The sequence shown here is derived from an EMBL/GenBank/DDBJ whole genome shotgun (WGS) entry which is preliminary data.</text>
</comment>
<gene>
    <name evidence="2" type="primary">jg21008</name>
    <name evidence="2" type="ORF">PAEG_LOCUS990</name>
</gene>
<keyword evidence="3" id="KW-1185">Reference proteome</keyword>
<feature type="chain" id="PRO_5035834826" evidence="1">
    <location>
        <begin position="21"/>
        <end position="141"/>
    </location>
</feature>
<organism evidence="2 3">
    <name type="scientific">Pararge aegeria aegeria</name>
    <dbReference type="NCBI Taxonomy" id="348720"/>
    <lineage>
        <taxon>Eukaryota</taxon>
        <taxon>Metazoa</taxon>
        <taxon>Ecdysozoa</taxon>
        <taxon>Arthropoda</taxon>
        <taxon>Hexapoda</taxon>
        <taxon>Insecta</taxon>
        <taxon>Pterygota</taxon>
        <taxon>Neoptera</taxon>
        <taxon>Endopterygota</taxon>
        <taxon>Lepidoptera</taxon>
        <taxon>Glossata</taxon>
        <taxon>Ditrysia</taxon>
        <taxon>Papilionoidea</taxon>
        <taxon>Nymphalidae</taxon>
        <taxon>Satyrinae</taxon>
        <taxon>Satyrini</taxon>
        <taxon>Parargina</taxon>
        <taxon>Pararge</taxon>
    </lineage>
</organism>
<dbReference type="OrthoDB" id="6932582at2759"/>
<name>A0A8S4QCP1_9NEOP</name>
<evidence type="ECO:0000313" key="2">
    <source>
        <dbReference type="EMBL" id="CAH2208374.1"/>
    </source>
</evidence>
<evidence type="ECO:0000313" key="3">
    <source>
        <dbReference type="Proteomes" id="UP000838756"/>
    </source>
</evidence>
<evidence type="ECO:0000256" key="1">
    <source>
        <dbReference type="SAM" id="SignalP"/>
    </source>
</evidence>
<keyword evidence="1" id="KW-0732">Signal</keyword>
<accession>A0A8S4QCP1</accession>
<proteinExistence type="predicted"/>
<dbReference type="Proteomes" id="UP000838756">
    <property type="component" value="Unassembled WGS sequence"/>
</dbReference>
<reference evidence="2" key="1">
    <citation type="submission" date="2022-03" db="EMBL/GenBank/DDBJ databases">
        <authorList>
            <person name="Lindestad O."/>
        </authorList>
    </citation>
    <scope>NUCLEOTIDE SEQUENCE</scope>
</reference>